<organism evidence="1 2">
    <name type="scientific">Cerrena zonata</name>
    <dbReference type="NCBI Taxonomy" id="2478898"/>
    <lineage>
        <taxon>Eukaryota</taxon>
        <taxon>Fungi</taxon>
        <taxon>Dikarya</taxon>
        <taxon>Basidiomycota</taxon>
        <taxon>Agaricomycotina</taxon>
        <taxon>Agaricomycetes</taxon>
        <taxon>Polyporales</taxon>
        <taxon>Cerrenaceae</taxon>
        <taxon>Cerrena</taxon>
    </lineage>
</organism>
<dbReference type="Proteomes" id="UP001385951">
    <property type="component" value="Unassembled WGS sequence"/>
</dbReference>
<evidence type="ECO:0008006" key="3">
    <source>
        <dbReference type="Google" id="ProtNLM"/>
    </source>
</evidence>
<sequence>MTSGTNQSNMSFEAVTNEKLLELSRYHAREVNNHRTQLAALSRAINSRIPALSLPDELVLRIFLLYRDISPVIDTESRWSMHTYGAYKPDTTKWWWLVPGQICHSWRAIVLANPLLWRYVNSDIFSRHHVLDATLSRSCQAPLDISISCGIIIDNVAGHSRRKDETESLRKILKESYRIRRLHLSMPQSRIDRHLTDAVNLRPFMILEDLEIILDIPLVGAAGDIAALTTIVPSIPSSLRILNLHGVSISWEMFKGLPSTLTSMTIAFPPRSPPGTCEDILDALDRLPRLERLHLTEVPMGPQPTKKTATLPCLKDLHLTQSDSWNVLLVVQGLSFPPNIQSHLSVGFKSEDPVPPASLYSILPKFRLLTSPEGKIMHASLNFDPDDDGESILFIEAYIPSNCMGPGVWHRSFCFSLATRDVAARDASPWVDLLEAASINIYPHVNGGISFEGCCFLFATDLLARTLVQAKEVEKLKIDHIAAALCLPDIICVSPDDTVPIPKLQKVTVSSIRPMLDFMIDGDDLCEALEERQEKGCPLERLKIHGPHTIQFNSPDASDWGNSLILFLLRSKLLKIVWTQQLSPRLTVSVTPLSEFDRRIESGAGGLCSQQ</sequence>
<dbReference type="EMBL" id="JASBNA010000105">
    <property type="protein sequence ID" value="KAK7676749.1"/>
    <property type="molecule type" value="Genomic_DNA"/>
</dbReference>
<name>A0AAW0FF56_9APHY</name>
<keyword evidence="2" id="KW-1185">Reference proteome</keyword>
<evidence type="ECO:0000313" key="2">
    <source>
        <dbReference type="Proteomes" id="UP001385951"/>
    </source>
</evidence>
<protein>
    <recommendedName>
        <fullName evidence="3">F-box domain-containing protein</fullName>
    </recommendedName>
</protein>
<proteinExistence type="predicted"/>
<gene>
    <name evidence="1" type="ORF">QCA50_020272</name>
</gene>
<comment type="caution">
    <text evidence="1">The sequence shown here is derived from an EMBL/GenBank/DDBJ whole genome shotgun (WGS) entry which is preliminary data.</text>
</comment>
<dbReference type="SUPFAM" id="SSF52047">
    <property type="entry name" value="RNI-like"/>
    <property type="match status" value="1"/>
</dbReference>
<reference evidence="1 2" key="1">
    <citation type="submission" date="2022-09" db="EMBL/GenBank/DDBJ databases">
        <authorList>
            <person name="Palmer J.M."/>
        </authorList>
    </citation>
    <scope>NUCLEOTIDE SEQUENCE [LARGE SCALE GENOMIC DNA]</scope>
    <source>
        <strain evidence="1 2">DSM 7382</strain>
    </source>
</reference>
<dbReference type="AlphaFoldDB" id="A0AAW0FF56"/>
<accession>A0AAW0FF56</accession>
<evidence type="ECO:0000313" key="1">
    <source>
        <dbReference type="EMBL" id="KAK7676749.1"/>
    </source>
</evidence>